<feature type="repeat" description="ANK" evidence="3">
    <location>
        <begin position="284"/>
        <end position="316"/>
    </location>
</feature>
<evidence type="ECO:0000256" key="4">
    <source>
        <dbReference type="SAM" id="Phobius"/>
    </source>
</evidence>
<feature type="transmembrane region" description="Helical" evidence="4">
    <location>
        <begin position="740"/>
        <end position="762"/>
    </location>
</feature>
<evidence type="ECO:0000313" key="5">
    <source>
        <dbReference type="EMBL" id="CAH3176592.1"/>
    </source>
</evidence>
<feature type="repeat" description="ANK" evidence="3">
    <location>
        <begin position="208"/>
        <end position="229"/>
    </location>
</feature>
<feature type="repeat" description="ANK" evidence="3">
    <location>
        <begin position="611"/>
        <end position="635"/>
    </location>
</feature>
<keyword evidence="1" id="KW-0677">Repeat</keyword>
<dbReference type="EMBL" id="CALNXI010001766">
    <property type="protein sequence ID" value="CAH3176592.1"/>
    <property type="molecule type" value="Genomic_DNA"/>
</dbReference>
<dbReference type="SUPFAM" id="SSF48403">
    <property type="entry name" value="Ankyrin repeat"/>
    <property type="match status" value="2"/>
</dbReference>
<feature type="repeat" description="ANK" evidence="3">
    <location>
        <begin position="678"/>
        <end position="710"/>
    </location>
</feature>
<dbReference type="PRINTS" id="PR01415">
    <property type="entry name" value="ANKYRIN"/>
</dbReference>
<protein>
    <submittedName>
        <fullName evidence="5">Uncharacterized protein</fullName>
    </submittedName>
</protein>
<dbReference type="Proteomes" id="UP001159427">
    <property type="component" value="Unassembled WGS sequence"/>
</dbReference>
<organism evidence="5 6">
    <name type="scientific">Porites evermanni</name>
    <dbReference type="NCBI Taxonomy" id="104178"/>
    <lineage>
        <taxon>Eukaryota</taxon>
        <taxon>Metazoa</taxon>
        <taxon>Cnidaria</taxon>
        <taxon>Anthozoa</taxon>
        <taxon>Hexacorallia</taxon>
        <taxon>Scleractinia</taxon>
        <taxon>Fungiina</taxon>
        <taxon>Poritidae</taxon>
        <taxon>Porites</taxon>
    </lineage>
</organism>
<evidence type="ECO:0000256" key="1">
    <source>
        <dbReference type="ARBA" id="ARBA00022737"/>
    </source>
</evidence>
<dbReference type="PROSITE" id="PS50088">
    <property type="entry name" value="ANK_REPEAT"/>
    <property type="match status" value="10"/>
</dbReference>
<comment type="caution">
    <text evidence="5">The sequence shown here is derived from an EMBL/GenBank/DDBJ whole genome shotgun (WGS) entry which is preliminary data.</text>
</comment>
<keyword evidence="4" id="KW-0472">Membrane</keyword>
<evidence type="ECO:0000256" key="2">
    <source>
        <dbReference type="ARBA" id="ARBA00023043"/>
    </source>
</evidence>
<accession>A0ABN8RC61</accession>
<dbReference type="SMART" id="SM00248">
    <property type="entry name" value="ANK"/>
    <property type="match status" value="13"/>
</dbReference>
<sequence>MPKKARVMDGSTLALVGDVDYIAFGEGPTDFSMQVLNHRDSQVEVRPKSVNAVSNGLQRSFSYAVEGTMVSREVDLYEVCREGDVVALNTLLETSQPNLDHSNAKGLSALHYAARNNHAEVIQLLINHGADPNVRSRVEHKALSPLHFAAWFNAAKAVDVLLRNGANVESGSAFGQKPLHYAVSRASAELVMTLITKGNANLNGLDNHRFSPLHLATQRGRLDIIKILVPNITDFQLSFIANKYIVLRKTTVHGHGDFACSSSLNSVSMTGLSCKDLVNKENDEAKTCLHLAVQGGHVEAAMVCLEYGANLLSVKKSRDHLPLHVASSLGDLQMDFWKNGKALLKLRTILKVVVFLCIALGGWFCLALLCTDYSKSASSISSIKEEWFEANITDFQLSFIANKYIVLRKTTVHGHGDFACSSSLKRGMCAFKIKTLTQAAKICNTYADVCKAFVLTKDMSIRLVHQVKRPTYDSQAALFVKREASLSGNVEVIEHLINKGASINPLSGCTAPSPLMCAVKNGHLDAIKFLLQRGALMDFTDSYHRTCLHVAAHGGNADTVDIILKNGGTDLIYSVDKENRTPIHHAACNGSLQIVQTLLNAEADVNIKDYEEKVPLHLAAESGNLPCVKLLLEANPKSLHNTEYRMRTPIHYAAFEGHVHVVKFLLDQGANPDYRDENHLTPLMMAAQKDHYQTVVLLLDYGAKIGARSKNRVFVTLQEICWKFPLFTFYVCNFPFNDKLLSMVLSYLQCAALNVLFFFLLFSWKEAIEVKDDDGFCMMNKLIEKLPEVAKVAMDKCLETSDCMKTDEAFSISYNFVYLDPVPGKQTNSKGMRYFGPKVSLTDECVFTVRTLLFVSVLQYSEGITQFFDVEKR</sequence>
<dbReference type="Pfam" id="PF12796">
    <property type="entry name" value="Ank_2"/>
    <property type="match status" value="3"/>
</dbReference>
<dbReference type="InterPro" id="IPR002110">
    <property type="entry name" value="Ankyrin_rpt"/>
</dbReference>
<dbReference type="Gene3D" id="1.25.40.20">
    <property type="entry name" value="Ankyrin repeat-containing domain"/>
    <property type="match status" value="3"/>
</dbReference>
<reference evidence="5 6" key="1">
    <citation type="submission" date="2022-05" db="EMBL/GenBank/DDBJ databases">
        <authorList>
            <consortium name="Genoscope - CEA"/>
            <person name="William W."/>
        </authorList>
    </citation>
    <scope>NUCLEOTIDE SEQUENCE [LARGE SCALE GENOMIC DNA]</scope>
</reference>
<gene>
    <name evidence="5" type="ORF">PEVE_00010723</name>
</gene>
<evidence type="ECO:0000256" key="3">
    <source>
        <dbReference type="PROSITE-ProRule" id="PRU00023"/>
    </source>
</evidence>
<dbReference type="PROSITE" id="PS50297">
    <property type="entry name" value="ANK_REP_REGION"/>
    <property type="match status" value="10"/>
</dbReference>
<name>A0ABN8RC61_9CNID</name>
<feature type="repeat" description="ANK" evidence="3">
    <location>
        <begin position="174"/>
        <end position="207"/>
    </location>
</feature>
<dbReference type="PANTHER" id="PTHR24198:SF165">
    <property type="entry name" value="ANKYRIN REPEAT-CONTAINING PROTEIN-RELATED"/>
    <property type="match status" value="1"/>
</dbReference>
<feature type="repeat" description="ANK" evidence="3">
    <location>
        <begin position="105"/>
        <end position="137"/>
    </location>
</feature>
<evidence type="ECO:0000313" key="6">
    <source>
        <dbReference type="Proteomes" id="UP001159427"/>
    </source>
</evidence>
<feature type="repeat" description="ANK" evidence="3">
    <location>
        <begin position="141"/>
        <end position="173"/>
    </location>
</feature>
<feature type="repeat" description="ANK" evidence="3">
    <location>
        <begin position="578"/>
        <end position="610"/>
    </location>
</feature>
<keyword evidence="6" id="KW-1185">Reference proteome</keyword>
<feature type="repeat" description="ANK" evidence="3">
    <location>
        <begin position="510"/>
        <end position="542"/>
    </location>
</feature>
<dbReference type="InterPro" id="IPR036770">
    <property type="entry name" value="Ankyrin_rpt-contain_sf"/>
</dbReference>
<keyword evidence="2 3" id="KW-0040">ANK repeat</keyword>
<proteinExistence type="predicted"/>
<dbReference type="PANTHER" id="PTHR24198">
    <property type="entry name" value="ANKYRIN REPEAT AND PROTEIN KINASE DOMAIN-CONTAINING PROTEIN"/>
    <property type="match status" value="1"/>
</dbReference>
<keyword evidence="4" id="KW-1133">Transmembrane helix</keyword>
<dbReference type="Pfam" id="PF00023">
    <property type="entry name" value="Ank"/>
    <property type="match status" value="3"/>
</dbReference>
<feature type="repeat" description="ANK" evidence="3">
    <location>
        <begin position="645"/>
        <end position="677"/>
    </location>
</feature>
<keyword evidence="4" id="KW-0812">Transmembrane</keyword>
<feature type="non-terminal residue" evidence="5">
    <location>
        <position position="873"/>
    </location>
</feature>